<reference evidence="1" key="1">
    <citation type="submission" date="2022-12" db="EMBL/GenBank/DDBJ databases">
        <title>Reference genome sequencing for broad-spectrum identification of bacterial and archaeal isolates by mass spectrometry.</title>
        <authorList>
            <person name="Sekiguchi Y."/>
            <person name="Tourlousse D.M."/>
        </authorList>
    </citation>
    <scope>NUCLEOTIDE SEQUENCE</scope>
    <source>
        <strain evidence="1">10succ1</strain>
    </source>
</reference>
<accession>A0A9W6LMB9</accession>
<dbReference type="RefSeq" id="WP_281832746.1">
    <property type="nucleotide sequence ID" value="NZ_BSDY01000001.1"/>
</dbReference>
<comment type="caution">
    <text evidence="1">The sequence shown here is derived from an EMBL/GenBank/DDBJ whole genome shotgun (WGS) entry which is preliminary data.</text>
</comment>
<gene>
    <name evidence="1" type="ORF">PM10SUCC1_02700</name>
</gene>
<dbReference type="EMBL" id="BSDY01000001">
    <property type="protein sequence ID" value="GLI54755.1"/>
    <property type="molecule type" value="Genomic_DNA"/>
</dbReference>
<protein>
    <submittedName>
        <fullName evidence="1">Membrane protein</fullName>
    </submittedName>
</protein>
<evidence type="ECO:0000313" key="2">
    <source>
        <dbReference type="Proteomes" id="UP001144471"/>
    </source>
</evidence>
<dbReference type="Pfam" id="PF05489">
    <property type="entry name" value="Phage_tail_X"/>
    <property type="match status" value="1"/>
</dbReference>
<name>A0A9W6LMB9_9FUSO</name>
<dbReference type="Proteomes" id="UP001144471">
    <property type="component" value="Unassembled WGS sequence"/>
</dbReference>
<keyword evidence="2" id="KW-1185">Reference proteome</keyword>
<dbReference type="AlphaFoldDB" id="A0A9W6LMB9"/>
<sequence length="70" mass="8251">MNREVDIYKTIQGDMWDSISHKVYGEDKYSKELIKANPKYMNIAIFSSDMELICPDIPKEKNSTLPPWRQ</sequence>
<proteinExistence type="predicted"/>
<evidence type="ECO:0000313" key="1">
    <source>
        <dbReference type="EMBL" id="GLI54755.1"/>
    </source>
</evidence>
<dbReference type="InterPro" id="IPR008861">
    <property type="entry name" value="GpX-like"/>
</dbReference>
<organism evidence="1 2">
    <name type="scientific">Propionigenium maris DSM 9537</name>
    <dbReference type="NCBI Taxonomy" id="1123000"/>
    <lineage>
        <taxon>Bacteria</taxon>
        <taxon>Fusobacteriati</taxon>
        <taxon>Fusobacteriota</taxon>
        <taxon>Fusobacteriia</taxon>
        <taxon>Fusobacteriales</taxon>
        <taxon>Fusobacteriaceae</taxon>
        <taxon>Propionigenium</taxon>
    </lineage>
</organism>